<evidence type="ECO:0000313" key="1">
    <source>
        <dbReference type="EMBL" id="XCG63995.1"/>
    </source>
</evidence>
<name>A0AAU8DRT4_9ACTN</name>
<dbReference type="RefSeq" id="WP_353649609.1">
    <property type="nucleotide sequence ID" value="NZ_CP159218.1"/>
</dbReference>
<sequence length="117" mass="12772">MLNDVGNVSPERTAIAAKAVAVGHEYEGFVSSAKLFKQRGLAYFGTIKSRISWGPLAGDEAVIRDCMDQTKFGTYEVATKNAVTIGSSHENLNATFKRVAGVWRVQGIFNNKDESCR</sequence>
<dbReference type="AlphaFoldDB" id="A0AAU8DRT4"/>
<dbReference type="EMBL" id="CP159218">
    <property type="protein sequence ID" value="XCG63995.1"/>
    <property type="molecule type" value="Genomic_DNA"/>
</dbReference>
<accession>A0AAU8DRT4</accession>
<protein>
    <submittedName>
        <fullName evidence="1">Uncharacterized protein</fullName>
    </submittedName>
</protein>
<reference evidence="1" key="1">
    <citation type="submission" date="2024-05" db="EMBL/GenBank/DDBJ databases">
        <authorList>
            <person name="Cai S.Y."/>
            <person name="Jin L.M."/>
            <person name="Li H.R."/>
        </authorList>
    </citation>
    <scope>NUCLEOTIDE SEQUENCE</scope>
    <source>
        <strain evidence="1">A5-74</strain>
    </source>
</reference>
<proteinExistence type="predicted"/>
<organism evidence="1">
    <name type="scientific">Nakamurella sp. A5-74</name>
    <dbReference type="NCBI Taxonomy" id="3158264"/>
    <lineage>
        <taxon>Bacteria</taxon>
        <taxon>Bacillati</taxon>
        <taxon>Actinomycetota</taxon>
        <taxon>Actinomycetes</taxon>
        <taxon>Nakamurellales</taxon>
        <taxon>Nakamurellaceae</taxon>
        <taxon>Nakamurella</taxon>
    </lineage>
</organism>
<gene>
    <name evidence="1" type="ORF">ABLG96_01210</name>
</gene>